<keyword evidence="2 3" id="KW-0663">Pyridoxal phosphate</keyword>
<dbReference type="HAMAP" id="MF_02056">
    <property type="entry name" value="MetZ"/>
    <property type="match status" value="1"/>
</dbReference>
<keyword evidence="3" id="KW-0028">Amino-acid biosynthesis</keyword>
<feature type="modified residue" description="N6-(pyridoxal phosphate)lysine" evidence="3">
    <location>
        <position position="208"/>
    </location>
</feature>
<keyword evidence="3" id="KW-0486">Methionine biosynthesis</keyword>
<dbReference type="Proteomes" id="UP001302349">
    <property type="component" value="Chromosome"/>
</dbReference>
<proteinExistence type="inferred from homology"/>
<dbReference type="PANTHER" id="PTHR11808:SF80">
    <property type="entry name" value="CYSTATHIONINE GAMMA-LYASE"/>
    <property type="match status" value="1"/>
</dbReference>
<comment type="subunit">
    <text evidence="3">Homotetramer.</text>
</comment>
<dbReference type="InterPro" id="IPR000277">
    <property type="entry name" value="Cys/Met-Metab_PyrdxlP-dep_enz"/>
</dbReference>
<dbReference type="GO" id="GO:0008483">
    <property type="term" value="F:transaminase activity"/>
    <property type="evidence" value="ECO:0007669"/>
    <property type="project" value="UniProtKB-KW"/>
</dbReference>
<dbReference type="InterPro" id="IPR015422">
    <property type="entry name" value="PyrdxlP-dep_Trfase_small"/>
</dbReference>
<sequence>MSSKKHFETNAIRTQAERSSQREHSVPIYATSSFVFDNAEQARALFANEEEGNIYTRFSNPNNDEFIQKLCLLEGTEDGMAMASGMAAMFTSMAAFLNSGDHIIASRSVFGSTHQILTQLFPRWGITHTYVDLSDPAEVWEKAVTPNTKMVFAETPSNPALDLIDLEWLGQFGKKHNLIVNIDNCFATPYLQNPAKYGVHIVTHSATKFIDGQGRAIGGAVLGSKEHIEKVRFFARHTGPAMSPFNGWILSKSLETLAVRMEKHCDNALKLATHLESHPEVVWVKYPFLPSHPQQALAKKQMTLGGGLVTFELGGGVERGKRFLNSLKMISFSANLGDTRTIATHPASTTHSKLNAEEKKVVGITDGLIRVSVGLEHLDDIKEDLEQAIKASK</sequence>
<comment type="catalytic activity">
    <reaction evidence="3">
        <text>O-succinyl-L-homoserine + hydrogen sulfide = L-homocysteine + succinate</text>
        <dbReference type="Rhea" id="RHEA:27826"/>
        <dbReference type="ChEBI" id="CHEBI:29919"/>
        <dbReference type="ChEBI" id="CHEBI:30031"/>
        <dbReference type="ChEBI" id="CHEBI:57661"/>
        <dbReference type="ChEBI" id="CHEBI:58199"/>
    </reaction>
</comment>
<dbReference type="RefSeq" id="WP_317487897.1">
    <property type="nucleotide sequence ID" value="NZ_CP136051.1"/>
</dbReference>
<evidence type="ECO:0000256" key="3">
    <source>
        <dbReference type="HAMAP-Rule" id="MF_02056"/>
    </source>
</evidence>
<dbReference type="EC" id="2.5.1.-" evidence="3"/>
<reference evidence="6 7" key="1">
    <citation type="journal article" date="2023" name="Microbiol. Resour. Announc.">
        <title>Complete Genome Sequence of Imperialibacter roseus strain P4T.</title>
        <authorList>
            <person name="Tizabi D.R."/>
            <person name="Bachvaroff T."/>
            <person name="Hill R.T."/>
        </authorList>
    </citation>
    <scope>NUCLEOTIDE SEQUENCE [LARGE SCALE GENOMIC DNA]</scope>
    <source>
        <strain evidence="6 7">P4T</strain>
    </source>
</reference>
<dbReference type="PANTHER" id="PTHR11808">
    <property type="entry name" value="TRANS-SULFURATION ENZYME FAMILY MEMBER"/>
    <property type="match status" value="1"/>
</dbReference>
<evidence type="ECO:0000256" key="2">
    <source>
        <dbReference type="ARBA" id="ARBA00022898"/>
    </source>
</evidence>
<protein>
    <recommendedName>
        <fullName evidence="3">O-succinylhomoserine sulfhydrylase</fullName>
        <shortName evidence="3">OSH sulfhydrylase</shortName>
        <shortName evidence="3">OSHS sulfhydrylase</shortName>
        <ecNumber evidence="3">2.5.1.-</ecNumber>
    </recommendedName>
</protein>
<evidence type="ECO:0000256" key="1">
    <source>
        <dbReference type="ARBA" id="ARBA00001933"/>
    </source>
</evidence>
<evidence type="ECO:0000313" key="6">
    <source>
        <dbReference type="EMBL" id="WOK05104.1"/>
    </source>
</evidence>
<name>A0ABZ0IJ91_9BACT</name>
<comment type="function">
    <text evidence="3">Catalyzes the formation of L-homocysteine from O-succinyl-L-homoserine (OSHS) and hydrogen sulfide.</text>
</comment>
<feature type="region of interest" description="Disordered" evidence="5">
    <location>
        <begin position="1"/>
        <end position="23"/>
    </location>
</feature>
<dbReference type="SUPFAM" id="SSF53383">
    <property type="entry name" value="PLP-dependent transferases"/>
    <property type="match status" value="1"/>
</dbReference>
<evidence type="ECO:0000256" key="4">
    <source>
        <dbReference type="RuleBase" id="RU362118"/>
    </source>
</evidence>
<dbReference type="PIRSF" id="PIRSF001434">
    <property type="entry name" value="CGS"/>
    <property type="match status" value="1"/>
</dbReference>
<accession>A0ABZ0IJ91</accession>
<evidence type="ECO:0000313" key="7">
    <source>
        <dbReference type="Proteomes" id="UP001302349"/>
    </source>
</evidence>
<evidence type="ECO:0000256" key="5">
    <source>
        <dbReference type="SAM" id="MobiDB-lite"/>
    </source>
</evidence>
<keyword evidence="6" id="KW-0032">Aminotransferase</keyword>
<organism evidence="6 7">
    <name type="scientific">Imperialibacter roseus</name>
    <dbReference type="NCBI Taxonomy" id="1324217"/>
    <lineage>
        <taxon>Bacteria</taxon>
        <taxon>Pseudomonadati</taxon>
        <taxon>Bacteroidota</taxon>
        <taxon>Cytophagia</taxon>
        <taxon>Cytophagales</taxon>
        <taxon>Flammeovirgaceae</taxon>
        <taxon>Imperialibacter</taxon>
    </lineage>
</organism>
<dbReference type="Pfam" id="PF01053">
    <property type="entry name" value="Cys_Met_Meta_PP"/>
    <property type="match status" value="1"/>
</dbReference>
<dbReference type="InterPro" id="IPR015424">
    <property type="entry name" value="PyrdxlP-dep_Trfase"/>
</dbReference>
<comment type="cofactor">
    <cofactor evidence="1 3 4">
        <name>pyridoxal 5'-phosphate</name>
        <dbReference type="ChEBI" id="CHEBI:597326"/>
    </cofactor>
</comment>
<dbReference type="InterPro" id="IPR006234">
    <property type="entry name" value="O-succ-hSer_sulfhydrylase"/>
</dbReference>
<keyword evidence="7" id="KW-1185">Reference proteome</keyword>
<dbReference type="InterPro" id="IPR015421">
    <property type="entry name" value="PyrdxlP-dep_Trfase_major"/>
</dbReference>
<gene>
    <name evidence="3" type="primary">metZ</name>
    <name evidence="6" type="ORF">RT717_18645</name>
</gene>
<dbReference type="Gene3D" id="3.90.1150.10">
    <property type="entry name" value="Aspartate Aminotransferase, domain 1"/>
    <property type="match status" value="1"/>
</dbReference>
<dbReference type="EMBL" id="CP136051">
    <property type="protein sequence ID" value="WOK05104.1"/>
    <property type="molecule type" value="Genomic_DNA"/>
</dbReference>
<comment type="pathway">
    <text evidence="3">Amino-acid biosynthesis; L-methionine biosynthesis via de novo pathway; L-homocysteine from O-succinyl-L-homoserine: step 1/1.</text>
</comment>
<comment type="similarity">
    <text evidence="3">Belongs to the trans-sulfuration enzymes family. MetZ subfamily.</text>
</comment>
<keyword evidence="3" id="KW-0808">Transferase</keyword>
<dbReference type="CDD" id="cd00614">
    <property type="entry name" value="CGS_like"/>
    <property type="match status" value="1"/>
</dbReference>
<dbReference type="Gene3D" id="3.40.640.10">
    <property type="entry name" value="Type I PLP-dependent aspartate aminotransferase-like (Major domain)"/>
    <property type="match status" value="1"/>
</dbReference>